<proteinExistence type="predicted"/>
<gene>
    <name evidence="2" type="ORF">RF11_00704</name>
</gene>
<name>A0A0C2N4T8_THEKT</name>
<feature type="region of interest" description="Disordered" evidence="1">
    <location>
        <begin position="515"/>
        <end position="569"/>
    </location>
</feature>
<organism evidence="2 3">
    <name type="scientific">Thelohanellus kitauei</name>
    <name type="common">Myxosporean</name>
    <dbReference type="NCBI Taxonomy" id="669202"/>
    <lineage>
        <taxon>Eukaryota</taxon>
        <taxon>Metazoa</taxon>
        <taxon>Cnidaria</taxon>
        <taxon>Myxozoa</taxon>
        <taxon>Myxosporea</taxon>
        <taxon>Bivalvulida</taxon>
        <taxon>Platysporina</taxon>
        <taxon>Myxobolidae</taxon>
        <taxon>Thelohanellus</taxon>
    </lineage>
</organism>
<feature type="region of interest" description="Disordered" evidence="1">
    <location>
        <begin position="166"/>
        <end position="189"/>
    </location>
</feature>
<accession>A0A0C2N4T8</accession>
<dbReference type="EMBL" id="JWZT01000332">
    <property type="protein sequence ID" value="KII74626.1"/>
    <property type="molecule type" value="Genomic_DNA"/>
</dbReference>
<protein>
    <submittedName>
        <fullName evidence="2">Uncharacterized protein</fullName>
    </submittedName>
</protein>
<feature type="compositionally biased region" description="Basic residues" evidence="1">
    <location>
        <begin position="702"/>
        <end position="727"/>
    </location>
</feature>
<dbReference type="AlphaFoldDB" id="A0A0C2N4T8"/>
<evidence type="ECO:0000313" key="2">
    <source>
        <dbReference type="EMBL" id="KII74626.1"/>
    </source>
</evidence>
<feature type="compositionally biased region" description="Low complexity" evidence="1">
    <location>
        <begin position="680"/>
        <end position="693"/>
    </location>
</feature>
<evidence type="ECO:0000313" key="3">
    <source>
        <dbReference type="Proteomes" id="UP000031668"/>
    </source>
</evidence>
<sequence>MDQEEELDKNISVLHEEIYSLCRLYKQIRLESPDNAEIYKIFDELAQHDDFSNFTIISKTLLENTLNKSNFHDSHHSRVASGRNILKNISDVFCYKNKYNHKIYRQMIIIKMLVYSYVDVRPIPEESVNVSAIPPPIFCPKIEPDDKPINNSPKYSLNYSVSQKLRDNSHDTSGIDQTSKLHEPIKDRTNIDKQTTMKISIKDVCRDINLSKQNKTRCNTSDTFMKHDEENEDPASCKNANVDRPASKLEPRMQTIKSLPVQTPKNNKEDLNKNNEVSSNVNVSIDAGKVETVNNSVVDHLGEISDNLLVRNTKLSIPRKLKDTTQAKTLLGNFIDQTTFVRDMGTDCNAIKSTPKMEKSRGKSKAILHCETNKISEPSYDVYDNFNEDLLDKKVSKTKIGCQKSMGQANYSHRRSKPSIISDPSVIGYTLNDSNQTIVLGPEKQRPVTRSYAKKPEIEKSLTKPVFNCYKPIKRKVGQSVKSRTLINPSIGSYLIGQDDDIAREQTGLTHITYDIEDTPCSGNRNISPPVRELPSLPNSPREDSKRNDQASPEYQVYSPEPSNIPCNPIKETVSSKSTRYKKTKCQIIPMTEEIKIVSPISTVSKAKIPKISELKIESTIGICKTGKMSILNRTSKKNKGYTLSYRKLSSKDRNDILKAFKRKKPFVSKPKSKLLNGIKSESTTKKLSTKSTPPLPDSKIFKKPLPKTRNKSKVSKSKRRLLKVSR</sequence>
<keyword evidence="3" id="KW-1185">Reference proteome</keyword>
<feature type="compositionally biased region" description="Basic and acidic residues" evidence="1">
    <location>
        <begin position="179"/>
        <end position="189"/>
    </location>
</feature>
<reference evidence="2 3" key="1">
    <citation type="journal article" date="2014" name="Genome Biol. Evol.">
        <title>The genome of the myxosporean Thelohanellus kitauei shows adaptations to nutrient acquisition within its fish host.</title>
        <authorList>
            <person name="Yang Y."/>
            <person name="Xiong J."/>
            <person name="Zhou Z."/>
            <person name="Huo F."/>
            <person name="Miao W."/>
            <person name="Ran C."/>
            <person name="Liu Y."/>
            <person name="Zhang J."/>
            <person name="Feng J."/>
            <person name="Wang M."/>
            <person name="Wang M."/>
            <person name="Wang L."/>
            <person name="Yao B."/>
        </authorList>
    </citation>
    <scope>NUCLEOTIDE SEQUENCE [LARGE SCALE GENOMIC DNA]</scope>
    <source>
        <strain evidence="2">Wuqing</strain>
    </source>
</reference>
<evidence type="ECO:0000256" key="1">
    <source>
        <dbReference type="SAM" id="MobiDB-lite"/>
    </source>
</evidence>
<dbReference type="Proteomes" id="UP000031668">
    <property type="component" value="Unassembled WGS sequence"/>
</dbReference>
<feature type="region of interest" description="Disordered" evidence="1">
    <location>
        <begin position="672"/>
        <end position="727"/>
    </location>
</feature>
<comment type="caution">
    <text evidence="2">The sequence shown here is derived from an EMBL/GenBank/DDBJ whole genome shotgun (WGS) entry which is preliminary data.</text>
</comment>